<dbReference type="Pfam" id="PF14344">
    <property type="entry name" value="DUF4397"/>
    <property type="match status" value="1"/>
</dbReference>
<name>A0A9D2PSR5_9FIRM</name>
<sequence length="300" mass="31943">MNRQTYYTTGTMDRSLMSAAAADSGSGTPQETMPADSENTAHMENEGAGPVDPGQIPVIPLPNPGEGGPVADLEPPIYRPIRPGGGNHTVIIPGITFPCSSCSSNSYGKVRFINASTGYPAFYIYLGNWLVASQLGNGDMTRYLQATTGTQTITVSGVNGYVYIQKEIRVRSNTPMTVAIINTASGLDLMEISDLSCSAPSSTSCLRVCNLSLNLGPFDVSVGNQNNMYTPFSNVRYKEVTPYTSFYPGWYQINVARAGSSPGIYVASSAATLNAGTSYTFYIFNAENATDGLKTMTVSN</sequence>
<gene>
    <name evidence="3" type="ORF">H9931_04755</name>
</gene>
<proteinExistence type="predicted"/>
<organism evidence="3 4">
    <name type="scientific">Candidatus Enterocloster excrementigallinarum</name>
    <dbReference type="NCBI Taxonomy" id="2838558"/>
    <lineage>
        <taxon>Bacteria</taxon>
        <taxon>Bacillati</taxon>
        <taxon>Bacillota</taxon>
        <taxon>Clostridia</taxon>
        <taxon>Lachnospirales</taxon>
        <taxon>Lachnospiraceae</taxon>
        <taxon>Enterocloster</taxon>
    </lineage>
</organism>
<dbReference type="Proteomes" id="UP000823863">
    <property type="component" value="Unassembled WGS sequence"/>
</dbReference>
<protein>
    <submittedName>
        <fullName evidence="3">DUF4397 domain-containing protein</fullName>
    </submittedName>
</protein>
<dbReference type="InterPro" id="IPR025510">
    <property type="entry name" value="DUF4397"/>
</dbReference>
<evidence type="ECO:0000313" key="4">
    <source>
        <dbReference type="Proteomes" id="UP000823863"/>
    </source>
</evidence>
<accession>A0A9D2PSR5</accession>
<evidence type="ECO:0000313" key="3">
    <source>
        <dbReference type="EMBL" id="HJC66016.1"/>
    </source>
</evidence>
<comment type="caution">
    <text evidence="3">The sequence shown here is derived from an EMBL/GenBank/DDBJ whole genome shotgun (WGS) entry which is preliminary data.</text>
</comment>
<feature type="domain" description="DUF4397" evidence="2">
    <location>
        <begin position="109"/>
        <end position="220"/>
    </location>
</feature>
<feature type="compositionally biased region" description="Polar residues" evidence="1">
    <location>
        <begin position="25"/>
        <end position="38"/>
    </location>
</feature>
<evidence type="ECO:0000259" key="2">
    <source>
        <dbReference type="Pfam" id="PF14344"/>
    </source>
</evidence>
<dbReference type="EMBL" id="DWWB01000022">
    <property type="protein sequence ID" value="HJC66016.1"/>
    <property type="molecule type" value="Genomic_DNA"/>
</dbReference>
<dbReference type="AlphaFoldDB" id="A0A9D2PSR5"/>
<reference evidence="3" key="1">
    <citation type="journal article" date="2021" name="PeerJ">
        <title>Extensive microbial diversity within the chicken gut microbiome revealed by metagenomics and culture.</title>
        <authorList>
            <person name="Gilroy R."/>
            <person name="Ravi A."/>
            <person name="Getino M."/>
            <person name="Pursley I."/>
            <person name="Horton D.L."/>
            <person name="Alikhan N.F."/>
            <person name="Baker D."/>
            <person name="Gharbi K."/>
            <person name="Hall N."/>
            <person name="Watson M."/>
            <person name="Adriaenssens E.M."/>
            <person name="Foster-Nyarko E."/>
            <person name="Jarju S."/>
            <person name="Secka A."/>
            <person name="Antonio M."/>
            <person name="Oren A."/>
            <person name="Chaudhuri R.R."/>
            <person name="La Ragione R."/>
            <person name="Hildebrand F."/>
            <person name="Pallen M.J."/>
        </authorList>
    </citation>
    <scope>NUCLEOTIDE SEQUENCE</scope>
    <source>
        <strain evidence="3">CHK198-12963</strain>
    </source>
</reference>
<feature type="region of interest" description="Disordered" evidence="1">
    <location>
        <begin position="19"/>
        <end position="54"/>
    </location>
</feature>
<evidence type="ECO:0000256" key="1">
    <source>
        <dbReference type="SAM" id="MobiDB-lite"/>
    </source>
</evidence>
<reference evidence="3" key="2">
    <citation type="submission" date="2021-04" db="EMBL/GenBank/DDBJ databases">
        <authorList>
            <person name="Gilroy R."/>
        </authorList>
    </citation>
    <scope>NUCLEOTIDE SEQUENCE</scope>
    <source>
        <strain evidence="3">CHK198-12963</strain>
    </source>
</reference>